<evidence type="ECO:0000259" key="3">
    <source>
        <dbReference type="Pfam" id="PF00329"/>
    </source>
</evidence>
<proteinExistence type="inferred from homology"/>
<dbReference type="Pfam" id="PF00329">
    <property type="entry name" value="Complex1_30kDa"/>
    <property type="match status" value="1"/>
</dbReference>
<dbReference type="HAMAP" id="MF_01357">
    <property type="entry name" value="NDH1_NuoC"/>
    <property type="match status" value="1"/>
</dbReference>
<comment type="similarity">
    <text evidence="1">Belongs to the complex I 30 kDa subunit family.</text>
</comment>
<dbReference type="GO" id="GO:0008137">
    <property type="term" value="F:NADH dehydrogenase (ubiquinone) activity"/>
    <property type="evidence" value="ECO:0007669"/>
    <property type="project" value="InterPro"/>
</dbReference>
<dbReference type="InterPro" id="IPR001268">
    <property type="entry name" value="NADH_UbQ_OxRdtase_30kDa_su"/>
</dbReference>
<dbReference type="GO" id="GO:0016651">
    <property type="term" value="F:oxidoreductase activity, acting on NAD(P)H"/>
    <property type="evidence" value="ECO:0007669"/>
    <property type="project" value="InterPro"/>
</dbReference>
<protein>
    <submittedName>
        <fullName evidence="4">Unannotated protein</fullName>
    </submittedName>
</protein>
<keyword evidence="2" id="KW-0813">Transport</keyword>
<dbReference type="SUPFAM" id="SSF143243">
    <property type="entry name" value="Nqo5-like"/>
    <property type="match status" value="1"/>
</dbReference>
<dbReference type="InterPro" id="IPR010218">
    <property type="entry name" value="NADH_DH_suC"/>
</dbReference>
<evidence type="ECO:0000313" key="4">
    <source>
        <dbReference type="EMBL" id="CAB4685882.1"/>
    </source>
</evidence>
<reference evidence="4" key="1">
    <citation type="submission" date="2020-05" db="EMBL/GenBank/DDBJ databases">
        <authorList>
            <person name="Chiriac C."/>
            <person name="Salcher M."/>
            <person name="Ghai R."/>
            <person name="Kavagutti S V."/>
        </authorList>
    </citation>
    <scope>NUCLEOTIDE SEQUENCE</scope>
</reference>
<dbReference type="EMBL" id="CAEZWV010000055">
    <property type="protein sequence ID" value="CAB4685882.1"/>
    <property type="molecule type" value="Genomic_DNA"/>
</dbReference>
<dbReference type="NCBIfam" id="TIGR01961">
    <property type="entry name" value="NuoC_fam"/>
    <property type="match status" value="1"/>
</dbReference>
<accession>A0A6J6NI47</accession>
<name>A0A6J6NI47_9ZZZZ</name>
<dbReference type="InterPro" id="IPR037232">
    <property type="entry name" value="NADH_quin_OxRdtase_su_C/D-like"/>
</dbReference>
<feature type="domain" description="NADH:ubiquinone oxidoreductase 30kDa subunit" evidence="3">
    <location>
        <begin position="30"/>
        <end position="155"/>
    </location>
</feature>
<sequence length="167" mass="18846">MSDQVEQAEETVETLHGCPVVYSRDQMVLLVAREQYVGVVKSLLADGFDVCIDLTGVDYLSLPHRVVGAGVKPERFEVVVNLLSLTKRERIRLRVQVPSDDTTLASLFDVHPGTEAHERETFDMFGITFDGHPDMTRILMPEDWDGHPLRKDYDQGFIPVQFKGTNS</sequence>
<dbReference type="Gene3D" id="3.30.460.80">
    <property type="entry name" value="NADH:ubiquinone oxidoreductase, 30kDa subunit"/>
    <property type="match status" value="1"/>
</dbReference>
<dbReference type="AlphaFoldDB" id="A0A6J6NI47"/>
<dbReference type="PANTHER" id="PTHR10884">
    <property type="entry name" value="NADH DEHYDROGENASE UBIQUINONE IRON-SULFUR PROTEIN 3"/>
    <property type="match status" value="1"/>
</dbReference>
<gene>
    <name evidence="4" type="ORF">UFOPK2295_01667</name>
</gene>
<evidence type="ECO:0000256" key="1">
    <source>
        <dbReference type="ARBA" id="ARBA00007569"/>
    </source>
</evidence>
<organism evidence="4">
    <name type="scientific">freshwater metagenome</name>
    <dbReference type="NCBI Taxonomy" id="449393"/>
    <lineage>
        <taxon>unclassified sequences</taxon>
        <taxon>metagenomes</taxon>
        <taxon>ecological metagenomes</taxon>
    </lineage>
</organism>
<evidence type="ECO:0000256" key="2">
    <source>
        <dbReference type="ARBA" id="ARBA00022448"/>
    </source>
</evidence>
<dbReference type="PANTHER" id="PTHR10884:SF14">
    <property type="entry name" value="NADH DEHYDROGENASE [UBIQUINONE] IRON-SULFUR PROTEIN 3, MITOCHONDRIAL"/>
    <property type="match status" value="1"/>
</dbReference>